<evidence type="ECO:0000256" key="7">
    <source>
        <dbReference type="ARBA" id="ARBA00022853"/>
    </source>
</evidence>
<feature type="compositionally biased region" description="Polar residues" evidence="15">
    <location>
        <begin position="592"/>
        <end position="603"/>
    </location>
</feature>
<feature type="domain" description="C2H2-type" evidence="16">
    <location>
        <begin position="1334"/>
        <end position="1365"/>
    </location>
</feature>
<feature type="region of interest" description="Disordered" evidence="15">
    <location>
        <begin position="658"/>
        <end position="680"/>
    </location>
</feature>
<keyword evidence="12" id="KW-0804">Transcription</keyword>
<evidence type="ECO:0000259" key="17">
    <source>
        <dbReference type="PROSITE" id="PS51183"/>
    </source>
</evidence>
<keyword evidence="11" id="KW-0805">Transcription regulation</keyword>
<dbReference type="InterPro" id="IPR013087">
    <property type="entry name" value="Znf_C2H2_type"/>
</dbReference>
<keyword evidence="7" id="KW-0156">Chromatin regulator</keyword>
<organism evidence="19 20">
    <name type="scientific">Oryza meyeriana var. granulata</name>
    <dbReference type="NCBI Taxonomy" id="110450"/>
    <lineage>
        <taxon>Eukaryota</taxon>
        <taxon>Viridiplantae</taxon>
        <taxon>Streptophyta</taxon>
        <taxon>Embryophyta</taxon>
        <taxon>Tracheophyta</taxon>
        <taxon>Spermatophyta</taxon>
        <taxon>Magnoliopsida</taxon>
        <taxon>Liliopsida</taxon>
        <taxon>Poales</taxon>
        <taxon>Poaceae</taxon>
        <taxon>BOP clade</taxon>
        <taxon>Oryzoideae</taxon>
        <taxon>Oryzeae</taxon>
        <taxon>Oryzinae</taxon>
        <taxon>Oryza</taxon>
        <taxon>Oryza meyeriana</taxon>
    </lineage>
</organism>
<comment type="caution">
    <text evidence="19">The sequence shown here is derived from an EMBL/GenBank/DDBJ whole genome shotgun (WGS) entry which is preliminary data.</text>
</comment>
<feature type="compositionally biased region" description="Basic residues" evidence="15">
    <location>
        <begin position="1221"/>
        <end position="1235"/>
    </location>
</feature>
<dbReference type="SUPFAM" id="SSF51197">
    <property type="entry name" value="Clavaminate synthase-like"/>
    <property type="match status" value="1"/>
</dbReference>
<evidence type="ECO:0000256" key="8">
    <source>
        <dbReference type="ARBA" id="ARBA00022964"/>
    </source>
</evidence>
<dbReference type="PROSITE" id="PS51183">
    <property type="entry name" value="JMJN"/>
    <property type="match status" value="1"/>
</dbReference>
<feature type="compositionally biased region" description="Basic residues" evidence="15">
    <location>
        <begin position="993"/>
        <end position="1002"/>
    </location>
</feature>
<dbReference type="SUPFAM" id="SSF57667">
    <property type="entry name" value="beta-beta-alpha zinc fingers"/>
    <property type="match status" value="1"/>
</dbReference>
<dbReference type="Gene3D" id="2.60.120.650">
    <property type="entry name" value="Cupin"/>
    <property type="match status" value="1"/>
</dbReference>
<evidence type="ECO:0000256" key="15">
    <source>
        <dbReference type="SAM" id="MobiDB-lite"/>
    </source>
</evidence>
<keyword evidence="20" id="KW-1185">Reference proteome</keyword>
<dbReference type="PROSITE" id="PS00028">
    <property type="entry name" value="ZINC_FINGER_C2H2_1"/>
    <property type="match status" value="3"/>
</dbReference>
<dbReference type="Pfam" id="PF02375">
    <property type="entry name" value="JmjN"/>
    <property type="match status" value="1"/>
</dbReference>
<feature type="compositionally biased region" description="Basic and acidic residues" evidence="15">
    <location>
        <begin position="1038"/>
        <end position="1052"/>
    </location>
</feature>
<sequence>MSLQPPAVDPPEWLRTLPVAPEYHPTLAEFADPIAYILRIEPEASRYGICKIVPPLPRPPEEDTFHRLEVSFASNAASSGDPAPTFPTRLQQVGLSTKNRRAASRRVWESGERYTLEAFRAKALEFEPPRHAAPPKNPTHLQLEALFWAACASRPFSVEYGNDMPGSGFASPEELAAGNAAAAPSDVGETEWNMQVAPRARGSLLRAMARDVAGVTSPMLYVAMLYSWFAWHVEDHELHSLNFLHFGKSKTWYGVPRDAMLAFEETVRVHGYADDLNAIMAFQTLNEKTTVLSPEVLLSAGVPCCRLVQKAGEFVITFPGAYHSGFSHGFNCGEASNIATPHWLQVAKEAAIRRASTNCGPMVSHYQLLYELALSLRPREPNNFHSVPRSSRLRDKNKNEGDIMVKENFVGSVTENNNLLSILLDKSSCVIVPNIAFPIPSFPMTLESEVTVKQRFTAGPCSISQQGAENIAVDHVAVDKITDIQDMSGSLYACEPSLVACSSRKLYETKNGKQDVATLCLSNSEIQRRGIDKARSHPAGGILDQGRLPCVQCGILSFACVAIIQPREAAVQFIMSRECISSSAKHGEVSASDDTSNWINQSHEIGPPPGPASGTDDNVKHAISLTHVSDRCRQLYGSNTNGCTSALGLLASAYDSADSDEETTEGVSKHSQKNDSVNQSTNTQILSASCSSTVQCQKTNLHLHEEECEARASSLMEPINHNSRPVSQSSRDTDIGHFIDLRNSGTQCSGYLDLVDDLTTSVLKSSSDTCVSAAKASMDPDVLTMLKYNKDSCRMHVFCLEHALETWTQLQQIGGANIMLLCHSEYPRAESAAKVIGEELGIKHDWKDITFKEATEDDIRKIQLALHDEDAEPTGSDWAVKMGINIYYSAKQSKSPLYSKQIPYNSIIYKAFGQENPDNLTDYEGQKSGSKKKVAGWWCGKVWMSNQVHPLLAHEREEQNGSIVYGKAMSTAISHGKVQDEASTRCNTINRSLPKRTSKRKKGESAEKSKAKKKRDTASDEASMHYSGLAMNSGVIHDQPENSDDHDKHGDGDEVEEETDPEKYQQHKLQKVTRKSSSKKRKDEKRKDSFHELFDEDNDVDYWLNMGNGDDATLGNKDNTRQQSLDPVKVKSGGKLQGNKRKSSKYKSNDDLLNEDNKLQKMNKKSSSKKQKNDKINRQFQEDQNKDDHMDHLLGVEVGDEATLDNEHKITEDKIEDVKVKSRGKLQGGKRKTSKHQASDGLRTGNKVAKFPCDIEGCDMSFSTQQDLLLHKRDICPVKGCKKKFFCHKYLLQHRKVHMDERPLKCTWKGCKKAFKWPWARTEHMRVHTGVRPYECQEPGCGQTFRFVSDFSRHKRKTGHSSDKRRKNST</sequence>
<dbReference type="InterPro" id="IPR003347">
    <property type="entry name" value="JmjC_dom"/>
</dbReference>
<feature type="domain" description="C2H2-type" evidence="16">
    <location>
        <begin position="1274"/>
        <end position="1303"/>
    </location>
</feature>
<dbReference type="GO" id="GO:0034647">
    <property type="term" value="F:histone H3K4me/H3K4me2/H3K4me3 demethylase activity"/>
    <property type="evidence" value="ECO:0007669"/>
    <property type="project" value="TreeGrafter"/>
</dbReference>
<evidence type="ECO:0000256" key="4">
    <source>
        <dbReference type="ARBA" id="ARBA00022737"/>
    </source>
</evidence>
<dbReference type="Pfam" id="PF02373">
    <property type="entry name" value="JmjC"/>
    <property type="match status" value="1"/>
</dbReference>
<name>A0A6G1BJJ5_9ORYZ</name>
<feature type="domain" description="JmjC" evidence="18">
    <location>
        <begin position="186"/>
        <end position="355"/>
    </location>
</feature>
<dbReference type="EMBL" id="SPHZ02000012">
    <property type="protein sequence ID" value="KAF0888096.1"/>
    <property type="molecule type" value="Genomic_DNA"/>
</dbReference>
<feature type="region of interest" description="Disordered" evidence="15">
    <location>
        <begin position="1221"/>
        <end position="1242"/>
    </location>
</feature>
<dbReference type="GO" id="GO:0040029">
    <property type="term" value="P:epigenetic regulation of gene expression"/>
    <property type="evidence" value="ECO:0007669"/>
    <property type="project" value="UniProtKB-ARBA"/>
</dbReference>
<keyword evidence="5 14" id="KW-0863">Zinc-finger</keyword>
<dbReference type="GO" id="GO:0008270">
    <property type="term" value="F:zinc ion binding"/>
    <property type="evidence" value="ECO:0007669"/>
    <property type="project" value="UniProtKB-KW"/>
</dbReference>
<feature type="compositionally biased region" description="Basic and acidic residues" evidence="15">
    <location>
        <begin position="1147"/>
        <end position="1159"/>
    </location>
</feature>
<keyword evidence="13" id="KW-0539">Nucleus</keyword>
<keyword evidence="9" id="KW-0560">Oxidoreductase</keyword>
<keyword evidence="8" id="KW-0223">Dioxygenase</keyword>
<evidence type="ECO:0000313" key="20">
    <source>
        <dbReference type="Proteomes" id="UP000479710"/>
    </source>
</evidence>
<gene>
    <name evidence="19" type="ORF">E2562_010804</name>
</gene>
<dbReference type="FunFam" id="3.30.160.60:FF:000763">
    <property type="entry name" value="Probable lysine-specific demethylase ELF6"/>
    <property type="match status" value="1"/>
</dbReference>
<dbReference type="GO" id="GO:0000785">
    <property type="term" value="C:chromatin"/>
    <property type="evidence" value="ECO:0007669"/>
    <property type="project" value="TreeGrafter"/>
</dbReference>
<feature type="compositionally biased region" description="Basic residues" evidence="15">
    <location>
        <begin position="1066"/>
        <end position="1084"/>
    </location>
</feature>
<dbReference type="GO" id="GO:0005634">
    <property type="term" value="C:nucleus"/>
    <property type="evidence" value="ECO:0007669"/>
    <property type="project" value="UniProtKB-SubCell"/>
</dbReference>
<evidence type="ECO:0000256" key="5">
    <source>
        <dbReference type="ARBA" id="ARBA00022771"/>
    </source>
</evidence>
<feature type="region of interest" description="Disordered" evidence="15">
    <location>
        <begin position="586"/>
        <end position="618"/>
    </location>
</feature>
<dbReference type="PROSITE" id="PS51184">
    <property type="entry name" value="JMJC"/>
    <property type="match status" value="1"/>
</dbReference>
<proteinExistence type="predicted"/>
<reference evidence="19 20" key="1">
    <citation type="submission" date="2019-11" db="EMBL/GenBank/DDBJ databases">
        <title>Whole genome sequence of Oryza granulata.</title>
        <authorList>
            <person name="Li W."/>
        </authorList>
    </citation>
    <scope>NUCLEOTIDE SEQUENCE [LARGE SCALE GENOMIC DNA]</scope>
    <source>
        <strain evidence="20">cv. Menghai</strain>
        <tissue evidence="19">Leaf</tissue>
    </source>
</reference>
<accession>A0A6G1BJJ5</accession>
<evidence type="ECO:0000256" key="12">
    <source>
        <dbReference type="ARBA" id="ARBA00023163"/>
    </source>
</evidence>
<evidence type="ECO:0000256" key="13">
    <source>
        <dbReference type="ARBA" id="ARBA00023242"/>
    </source>
</evidence>
<protein>
    <recommendedName>
        <fullName evidence="21">JmjC domain-containing protein</fullName>
    </recommendedName>
</protein>
<evidence type="ECO:0000256" key="14">
    <source>
        <dbReference type="PROSITE-ProRule" id="PRU00042"/>
    </source>
</evidence>
<feature type="domain" description="C2H2-type" evidence="16">
    <location>
        <begin position="1304"/>
        <end position="1333"/>
    </location>
</feature>
<dbReference type="PANTHER" id="PTHR10694:SF50">
    <property type="entry name" value="JMJC DOMAIN CONTAINING PROTEIN, EXPRESSED"/>
    <property type="match status" value="1"/>
</dbReference>
<evidence type="ECO:0000256" key="10">
    <source>
        <dbReference type="ARBA" id="ARBA00023004"/>
    </source>
</evidence>
<dbReference type="Gene3D" id="3.30.160.60">
    <property type="entry name" value="Classic Zinc Finger"/>
    <property type="match status" value="2"/>
</dbReference>
<keyword evidence="4" id="KW-0677">Repeat</keyword>
<dbReference type="SMART" id="SM00355">
    <property type="entry name" value="ZnF_C2H2"/>
    <property type="match status" value="4"/>
</dbReference>
<evidence type="ECO:0000313" key="19">
    <source>
        <dbReference type="EMBL" id="KAF0888096.1"/>
    </source>
</evidence>
<evidence type="ECO:0000259" key="16">
    <source>
        <dbReference type="PROSITE" id="PS50157"/>
    </source>
</evidence>
<evidence type="ECO:0000256" key="2">
    <source>
        <dbReference type="ARBA" id="ARBA00004123"/>
    </source>
</evidence>
<dbReference type="PROSITE" id="PS50157">
    <property type="entry name" value="ZINC_FINGER_C2H2_2"/>
    <property type="match status" value="3"/>
</dbReference>
<keyword evidence="10" id="KW-0408">Iron</keyword>
<keyword evidence="3" id="KW-0479">Metal-binding</keyword>
<evidence type="ECO:0000256" key="9">
    <source>
        <dbReference type="ARBA" id="ARBA00023002"/>
    </source>
</evidence>
<dbReference type="FunFam" id="2.60.120.650:FF:000023">
    <property type="entry name" value="Probable lysine-specific demethylase ELF6"/>
    <property type="match status" value="1"/>
</dbReference>
<evidence type="ECO:0000259" key="18">
    <source>
        <dbReference type="PROSITE" id="PS51184"/>
    </source>
</evidence>
<evidence type="ECO:0008006" key="21">
    <source>
        <dbReference type="Google" id="ProtNLM"/>
    </source>
</evidence>
<feature type="domain" description="JmjN" evidence="17">
    <location>
        <begin position="20"/>
        <end position="61"/>
    </location>
</feature>
<dbReference type="Proteomes" id="UP000479710">
    <property type="component" value="Unassembled WGS sequence"/>
</dbReference>
<keyword evidence="6" id="KW-0862">Zinc</keyword>
<feature type="region of interest" description="Disordered" evidence="15">
    <location>
        <begin position="975"/>
        <end position="1176"/>
    </location>
</feature>
<dbReference type="OrthoDB" id="9547406at2759"/>
<feature type="compositionally biased region" description="Basic residues" evidence="15">
    <location>
        <begin position="1161"/>
        <end position="1170"/>
    </location>
</feature>
<dbReference type="FunFam" id="3.30.160.60:FF:000747">
    <property type="entry name" value="Probable lysine-specific demethylase ELF6"/>
    <property type="match status" value="1"/>
</dbReference>
<dbReference type="InterPro" id="IPR003349">
    <property type="entry name" value="JmjN"/>
</dbReference>
<dbReference type="InterPro" id="IPR036236">
    <property type="entry name" value="Znf_C2H2_sf"/>
</dbReference>
<comment type="subcellular location">
    <subcellularLocation>
        <location evidence="2">Nucleus</location>
    </subcellularLocation>
</comment>
<dbReference type="PANTHER" id="PTHR10694">
    <property type="entry name" value="LYSINE-SPECIFIC DEMETHYLASE"/>
    <property type="match status" value="1"/>
</dbReference>
<comment type="cofactor">
    <cofactor evidence="1">
        <name>Fe(2+)</name>
        <dbReference type="ChEBI" id="CHEBI:29033"/>
    </cofactor>
</comment>
<evidence type="ECO:0000256" key="6">
    <source>
        <dbReference type="ARBA" id="ARBA00022833"/>
    </source>
</evidence>
<evidence type="ECO:0000256" key="1">
    <source>
        <dbReference type="ARBA" id="ARBA00001954"/>
    </source>
</evidence>
<dbReference type="SMART" id="SM00558">
    <property type="entry name" value="JmjC"/>
    <property type="match status" value="1"/>
</dbReference>
<dbReference type="SMART" id="SM00545">
    <property type="entry name" value="JmjN"/>
    <property type="match status" value="1"/>
</dbReference>
<evidence type="ECO:0000256" key="3">
    <source>
        <dbReference type="ARBA" id="ARBA00022723"/>
    </source>
</evidence>
<evidence type="ECO:0000256" key="11">
    <source>
        <dbReference type="ARBA" id="ARBA00023015"/>
    </source>
</evidence>